<accession>A0ABX8IMA8</accession>
<dbReference type="EMBL" id="CP076686">
    <property type="protein sequence ID" value="QWV13794.1"/>
    <property type="molecule type" value="Genomic_DNA"/>
</dbReference>
<dbReference type="NCBIfam" id="NF045606">
    <property type="entry name" value="lipo_J517_1871"/>
    <property type="match status" value="1"/>
</dbReference>
<reference evidence="1 2" key="1">
    <citation type="submission" date="2021-06" db="EMBL/GenBank/DDBJ databases">
        <title>Microbial metabolic specificity influences pelagic lipid remineralization.</title>
        <authorList>
            <person name="Behrendt L."/>
            <person name="Hunter J.E."/>
            <person name="Alcolombri U."/>
            <person name="Smriga S."/>
            <person name="Mincer T."/>
            <person name="Lowenstein D.P."/>
            <person name="Peaudecerf F.J."/>
            <person name="Fernandez V.I."/>
            <person name="Fredricks H."/>
            <person name="Almblad H."/>
            <person name="Harrison J.J."/>
            <person name="Stocker R."/>
            <person name="Van Mooy B.A.S."/>
        </authorList>
    </citation>
    <scope>NUCLEOTIDE SEQUENCE [LARGE SCALE GENOMIC DNA]</scope>
    <source>
        <strain evidence="1 2">HP15-B</strain>
    </source>
</reference>
<evidence type="ECO:0000313" key="1">
    <source>
        <dbReference type="EMBL" id="QWV13794.1"/>
    </source>
</evidence>
<name>A0ABX8IMA8_9GAMM</name>
<dbReference type="InterPro" id="IPR054659">
    <property type="entry name" value="J517_1871_lipoprot"/>
</dbReference>
<dbReference type="Proteomes" id="UP000683442">
    <property type="component" value="Chromosome"/>
</dbReference>
<keyword evidence="2" id="KW-1185">Reference proteome</keyword>
<sequence>MSDMMNNNFVAITPEPVPEGLAGSWTGNMGPYLVTMKWQSDGHGLFCYSYGTADVLQKLKFSGGKIQIQDGTKLILKEQNPESITVYAPYAAGKDTVLLTDPDYKNASGFCAKAVNT</sequence>
<organism evidence="1 2">
    <name type="scientific">Marinobacter adhaerens</name>
    <dbReference type="NCBI Taxonomy" id="1033846"/>
    <lineage>
        <taxon>Bacteria</taxon>
        <taxon>Pseudomonadati</taxon>
        <taxon>Pseudomonadota</taxon>
        <taxon>Gammaproteobacteria</taxon>
        <taxon>Pseudomonadales</taxon>
        <taxon>Marinobacteraceae</taxon>
        <taxon>Marinobacter</taxon>
    </lineage>
</organism>
<evidence type="ECO:0000313" key="2">
    <source>
        <dbReference type="Proteomes" id="UP000683442"/>
    </source>
</evidence>
<gene>
    <name evidence="1" type="ORF">KQ249_04000</name>
</gene>
<protein>
    <submittedName>
        <fullName evidence="1">Uncharacterized protein</fullName>
    </submittedName>
</protein>
<proteinExistence type="predicted"/>